<accession>A0A372NTQ0</accession>
<dbReference type="GO" id="GO:0016020">
    <property type="term" value="C:membrane"/>
    <property type="evidence" value="ECO:0007669"/>
    <property type="project" value="UniProtKB-SubCell"/>
</dbReference>
<organism evidence="6 7">
    <name type="scientific">Mucilaginibacter conchicola</name>
    <dbReference type="NCBI Taxonomy" id="2303333"/>
    <lineage>
        <taxon>Bacteria</taxon>
        <taxon>Pseudomonadati</taxon>
        <taxon>Bacteroidota</taxon>
        <taxon>Sphingobacteriia</taxon>
        <taxon>Sphingobacteriales</taxon>
        <taxon>Sphingobacteriaceae</taxon>
        <taxon>Mucilaginibacter</taxon>
    </lineage>
</organism>
<feature type="transmembrane region" description="Helical" evidence="5">
    <location>
        <begin position="100"/>
        <end position="117"/>
    </location>
</feature>
<evidence type="ECO:0000256" key="2">
    <source>
        <dbReference type="ARBA" id="ARBA00022692"/>
    </source>
</evidence>
<name>A0A372NTQ0_9SPHI</name>
<keyword evidence="3 5" id="KW-1133">Transmembrane helix</keyword>
<evidence type="ECO:0000256" key="1">
    <source>
        <dbReference type="ARBA" id="ARBA00004141"/>
    </source>
</evidence>
<feature type="transmembrane region" description="Helical" evidence="5">
    <location>
        <begin position="75"/>
        <end position="94"/>
    </location>
</feature>
<comment type="caution">
    <text evidence="6">The sequence shown here is derived from an EMBL/GenBank/DDBJ whole genome shotgun (WGS) entry which is preliminary data.</text>
</comment>
<evidence type="ECO:0000256" key="4">
    <source>
        <dbReference type="ARBA" id="ARBA00023136"/>
    </source>
</evidence>
<protein>
    <submittedName>
        <fullName evidence="6">DoxX family protein</fullName>
    </submittedName>
</protein>
<dbReference type="EMBL" id="QWDC01000002">
    <property type="protein sequence ID" value="RFZ92638.1"/>
    <property type="molecule type" value="Genomic_DNA"/>
</dbReference>
<dbReference type="OrthoDB" id="7960583at2"/>
<dbReference type="PIRSF" id="PIRSF030066">
    <property type="entry name" value="UCP030066"/>
    <property type="match status" value="1"/>
</dbReference>
<evidence type="ECO:0000313" key="6">
    <source>
        <dbReference type="EMBL" id="RFZ92638.1"/>
    </source>
</evidence>
<dbReference type="InterPro" id="IPR032808">
    <property type="entry name" value="DoxX"/>
</dbReference>
<evidence type="ECO:0000256" key="3">
    <source>
        <dbReference type="ARBA" id="ARBA00022989"/>
    </source>
</evidence>
<proteinExistence type="predicted"/>
<dbReference type="RefSeq" id="WP_117392347.1">
    <property type="nucleotide sequence ID" value="NZ_QWDC01000002.1"/>
</dbReference>
<dbReference type="AlphaFoldDB" id="A0A372NTQ0"/>
<sequence>MNTKSIKIIYWILTTLFILAMLGDAYGGITKQQAGQDVLRHLGYPMYLLVICGIFKLFGAIAIAQNKWHIIKEWAFAGFFINFAGAVASRAAMGDAFGELVPPFVMLAIMFILYYFWKQYNKTKTA</sequence>
<keyword evidence="2 5" id="KW-0812">Transmembrane</keyword>
<dbReference type="InterPro" id="IPR016944">
    <property type="entry name" value="UCP030066"/>
</dbReference>
<evidence type="ECO:0000313" key="7">
    <source>
        <dbReference type="Proteomes" id="UP000264217"/>
    </source>
</evidence>
<gene>
    <name evidence="6" type="ORF">D0C36_14580</name>
</gene>
<keyword evidence="4 5" id="KW-0472">Membrane</keyword>
<evidence type="ECO:0000256" key="5">
    <source>
        <dbReference type="SAM" id="Phobius"/>
    </source>
</evidence>
<comment type="subcellular location">
    <subcellularLocation>
        <location evidence="1">Membrane</location>
        <topology evidence="1">Multi-pass membrane protein</topology>
    </subcellularLocation>
</comment>
<feature type="transmembrane region" description="Helical" evidence="5">
    <location>
        <begin position="43"/>
        <end position="63"/>
    </location>
</feature>
<dbReference type="Proteomes" id="UP000264217">
    <property type="component" value="Unassembled WGS sequence"/>
</dbReference>
<reference evidence="6 7" key="1">
    <citation type="submission" date="2018-08" db="EMBL/GenBank/DDBJ databases">
        <title>Mucilaginibacter sp. MYSH2.</title>
        <authorList>
            <person name="Seo T."/>
        </authorList>
    </citation>
    <scope>NUCLEOTIDE SEQUENCE [LARGE SCALE GENOMIC DNA]</scope>
    <source>
        <strain evidence="6 7">MYSH2</strain>
    </source>
</reference>
<dbReference type="Pfam" id="PF13564">
    <property type="entry name" value="DoxX_2"/>
    <property type="match status" value="1"/>
</dbReference>
<keyword evidence="7" id="KW-1185">Reference proteome</keyword>